<keyword evidence="1" id="KW-1133">Transmembrane helix</keyword>
<dbReference type="OrthoDB" id="7433399at2"/>
<dbReference type="EMBL" id="UZWE01000021">
    <property type="protein sequence ID" value="VDS07469.1"/>
    <property type="molecule type" value="Genomic_DNA"/>
</dbReference>
<feature type="transmembrane region" description="Helical" evidence="1">
    <location>
        <begin position="77"/>
        <end position="98"/>
    </location>
</feature>
<proteinExistence type="predicted"/>
<protein>
    <submittedName>
        <fullName evidence="2">Uncharacterized protein</fullName>
    </submittedName>
</protein>
<dbReference type="Proteomes" id="UP000270743">
    <property type="component" value="Unassembled WGS sequence"/>
</dbReference>
<accession>A0A3S4CGZ1</accession>
<evidence type="ECO:0000256" key="1">
    <source>
        <dbReference type="SAM" id="Phobius"/>
    </source>
</evidence>
<evidence type="ECO:0000313" key="3">
    <source>
        <dbReference type="Proteomes" id="UP000270743"/>
    </source>
</evidence>
<gene>
    <name evidence="2" type="ORF">PARHAE_00645</name>
</gene>
<keyword evidence="1" id="KW-0472">Membrane</keyword>
<dbReference type="RefSeq" id="WP_126153171.1">
    <property type="nucleotide sequence ID" value="NZ_UZWE01000021.1"/>
</dbReference>
<sequence>MAWVLRMLAGPLLWGALFSAVYALHGLGCAWDWPARATPAGPLHPLAMILLWLAGLALHGALILWNRADGSARQALLVRAGNWIGAVASAATLFPVIVLSTCG</sequence>
<name>A0A3S4CGZ1_9RHOB</name>
<evidence type="ECO:0000313" key="2">
    <source>
        <dbReference type="EMBL" id="VDS07469.1"/>
    </source>
</evidence>
<feature type="transmembrane region" description="Helical" evidence="1">
    <location>
        <begin position="47"/>
        <end position="65"/>
    </location>
</feature>
<organism evidence="2 3">
    <name type="scientific">Paracoccus haematequi</name>
    <dbReference type="NCBI Taxonomy" id="2491866"/>
    <lineage>
        <taxon>Bacteria</taxon>
        <taxon>Pseudomonadati</taxon>
        <taxon>Pseudomonadota</taxon>
        <taxon>Alphaproteobacteria</taxon>
        <taxon>Rhodobacterales</taxon>
        <taxon>Paracoccaceae</taxon>
        <taxon>Paracoccus</taxon>
    </lineage>
</organism>
<keyword evidence="1" id="KW-0812">Transmembrane</keyword>
<keyword evidence="3" id="KW-1185">Reference proteome</keyword>
<dbReference type="AlphaFoldDB" id="A0A3S4CGZ1"/>
<reference evidence="2 3" key="1">
    <citation type="submission" date="2018-12" db="EMBL/GenBank/DDBJ databases">
        <authorList>
            <person name="Criscuolo A."/>
        </authorList>
    </citation>
    <scope>NUCLEOTIDE SEQUENCE [LARGE SCALE GENOMIC DNA]</scope>
    <source>
        <strain evidence="2">ACIP1116241</strain>
    </source>
</reference>